<dbReference type="FunFam" id="3.30.160.60:FF:000130">
    <property type="entry name" value="Spalt-like transcription factor 4"/>
    <property type="match status" value="1"/>
</dbReference>
<feature type="region of interest" description="Disordered" evidence="11">
    <location>
        <begin position="1"/>
        <end position="31"/>
    </location>
</feature>
<keyword evidence="7" id="KW-0238">DNA-binding</keyword>
<feature type="domain" description="C2H2-type" evidence="12">
    <location>
        <begin position="32"/>
        <end position="61"/>
    </location>
</feature>
<keyword evidence="8" id="KW-0804">Transcription</keyword>
<keyword evidence="14" id="KW-1185">Reference proteome</keyword>
<evidence type="ECO:0000256" key="1">
    <source>
        <dbReference type="ARBA" id="ARBA00004123"/>
    </source>
</evidence>
<evidence type="ECO:0000256" key="5">
    <source>
        <dbReference type="ARBA" id="ARBA00022833"/>
    </source>
</evidence>
<feature type="domain" description="C2H2-type" evidence="12">
    <location>
        <begin position="92"/>
        <end position="119"/>
    </location>
</feature>
<keyword evidence="9" id="KW-0539">Nucleus</keyword>
<evidence type="ECO:0000256" key="6">
    <source>
        <dbReference type="ARBA" id="ARBA00023015"/>
    </source>
</evidence>
<comment type="caution">
    <text evidence="13">The sequence shown here is derived from an EMBL/GenBank/DDBJ whole genome shotgun (WGS) entry which is preliminary data.</text>
</comment>
<dbReference type="PROSITE" id="PS00028">
    <property type="entry name" value="ZINC_FINGER_C2H2_1"/>
    <property type="match status" value="4"/>
</dbReference>
<dbReference type="InterPro" id="IPR013087">
    <property type="entry name" value="Znf_C2H2_type"/>
</dbReference>
<keyword evidence="5" id="KW-0862">Zinc</keyword>
<comment type="subcellular location">
    <subcellularLocation>
        <location evidence="1">Nucleus</location>
    </subcellularLocation>
</comment>
<evidence type="ECO:0000256" key="2">
    <source>
        <dbReference type="ARBA" id="ARBA00022723"/>
    </source>
</evidence>
<proteinExistence type="predicted"/>
<dbReference type="SMART" id="SM00355">
    <property type="entry name" value="ZnF_C2H2"/>
    <property type="match status" value="4"/>
</dbReference>
<evidence type="ECO:0000256" key="4">
    <source>
        <dbReference type="ARBA" id="ARBA00022771"/>
    </source>
</evidence>
<protein>
    <recommendedName>
        <fullName evidence="12">C2H2-type domain-containing protein</fullName>
    </recommendedName>
</protein>
<accession>A0A9P4MNS7</accession>
<keyword evidence="6" id="KW-0805">Transcription regulation</keyword>
<name>A0A9P4MNS7_9PLEO</name>
<reference evidence="13" key="1">
    <citation type="journal article" date="2020" name="Stud. Mycol.">
        <title>101 Dothideomycetes genomes: a test case for predicting lifestyles and emergence of pathogens.</title>
        <authorList>
            <person name="Haridas S."/>
            <person name="Albert R."/>
            <person name="Binder M."/>
            <person name="Bloem J."/>
            <person name="Labutti K."/>
            <person name="Salamov A."/>
            <person name="Andreopoulos B."/>
            <person name="Baker S."/>
            <person name="Barry K."/>
            <person name="Bills G."/>
            <person name="Bluhm B."/>
            <person name="Cannon C."/>
            <person name="Castanera R."/>
            <person name="Culley D."/>
            <person name="Daum C."/>
            <person name="Ezra D."/>
            <person name="Gonzalez J."/>
            <person name="Henrissat B."/>
            <person name="Kuo A."/>
            <person name="Liang C."/>
            <person name="Lipzen A."/>
            <person name="Lutzoni F."/>
            <person name="Magnuson J."/>
            <person name="Mondo S."/>
            <person name="Nolan M."/>
            <person name="Ohm R."/>
            <person name="Pangilinan J."/>
            <person name="Park H.-J."/>
            <person name="Ramirez L."/>
            <person name="Alfaro M."/>
            <person name="Sun H."/>
            <person name="Tritt A."/>
            <person name="Yoshinaga Y."/>
            <person name="Zwiers L.-H."/>
            <person name="Turgeon B."/>
            <person name="Goodwin S."/>
            <person name="Spatafora J."/>
            <person name="Crous P."/>
            <person name="Grigoriev I."/>
        </authorList>
    </citation>
    <scope>NUCLEOTIDE SEQUENCE</scope>
    <source>
        <strain evidence="13">ATCC 74209</strain>
    </source>
</reference>
<dbReference type="SUPFAM" id="SSF57667">
    <property type="entry name" value="beta-beta-alpha zinc fingers"/>
    <property type="match status" value="2"/>
</dbReference>
<dbReference type="Pfam" id="PF00096">
    <property type="entry name" value="zf-C2H2"/>
    <property type="match status" value="3"/>
</dbReference>
<dbReference type="InterPro" id="IPR036236">
    <property type="entry name" value="Znf_C2H2_sf"/>
</dbReference>
<dbReference type="GO" id="GO:0000978">
    <property type="term" value="F:RNA polymerase II cis-regulatory region sequence-specific DNA binding"/>
    <property type="evidence" value="ECO:0007669"/>
    <property type="project" value="TreeGrafter"/>
</dbReference>
<dbReference type="GO" id="GO:0000981">
    <property type="term" value="F:DNA-binding transcription factor activity, RNA polymerase II-specific"/>
    <property type="evidence" value="ECO:0007669"/>
    <property type="project" value="TreeGrafter"/>
</dbReference>
<gene>
    <name evidence="13" type="ORF">GQ43DRAFT_397840</name>
</gene>
<dbReference type="OrthoDB" id="427030at2759"/>
<evidence type="ECO:0000256" key="3">
    <source>
        <dbReference type="ARBA" id="ARBA00022737"/>
    </source>
</evidence>
<evidence type="ECO:0000256" key="7">
    <source>
        <dbReference type="ARBA" id="ARBA00023125"/>
    </source>
</evidence>
<dbReference type="FunFam" id="3.30.160.60:FF:000104">
    <property type="entry name" value="Transcriptional repressor protein YY1"/>
    <property type="match status" value="1"/>
</dbReference>
<evidence type="ECO:0000256" key="9">
    <source>
        <dbReference type="ARBA" id="ARBA00023242"/>
    </source>
</evidence>
<dbReference type="Proteomes" id="UP000799536">
    <property type="component" value="Unassembled WGS sequence"/>
</dbReference>
<dbReference type="GO" id="GO:0005634">
    <property type="term" value="C:nucleus"/>
    <property type="evidence" value="ECO:0007669"/>
    <property type="project" value="UniProtKB-SubCell"/>
</dbReference>
<sequence length="248" mass="28222">MKAIQAKSNAPQRPQLSKEEKSKGASRPKKSYQCTMPDCFKVFSQKTHLEIHPRAHTGSKPFVCKEPTCGQRFSQQGNLKTHERRHTGERPYNCNICNKAFAHLGNVRAHKMVHEQTKPYVCKLDACKKQFTQLGNMKSHQNKFHADTLHSLIQKFASIREGDPVTALDKELWEYFVSMYKNSNKGIKGRGKGRRISVAPASHLSTGAGPSSSRHFGLQNVLVEMLRHGLSHIRQIFFYTLLHTSSYF</sequence>
<feature type="domain" description="C2H2-type" evidence="12">
    <location>
        <begin position="120"/>
        <end position="146"/>
    </location>
</feature>
<dbReference type="PROSITE" id="PS50157">
    <property type="entry name" value="ZINC_FINGER_C2H2_2"/>
    <property type="match status" value="4"/>
</dbReference>
<organism evidence="13 14">
    <name type="scientific">Delitschia confertaspora ATCC 74209</name>
    <dbReference type="NCBI Taxonomy" id="1513339"/>
    <lineage>
        <taxon>Eukaryota</taxon>
        <taxon>Fungi</taxon>
        <taxon>Dikarya</taxon>
        <taxon>Ascomycota</taxon>
        <taxon>Pezizomycotina</taxon>
        <taxon>Dothideomycetes</taxon>
        <taxon>Pleosporomycetidae</taxon>
        <taxon>Pleosporales</taxon>
        <taxon>Delitschiaceae</taxon>
        <taxon>Delitschia</taxon>
    </lineage>
</organism>
<feature type="compositionally biased region" description="Polar residues" evidence="11">
    <location>
        <begin position="1"/>
        <end position="15"/>
    </location>
</feature>
<evidence type="ECO:0000256" key="11">
    <source>
        <dbReference type="SAM" id="MobiDB-lite"/>
    </source>
</evidence>
<dbReference type="Gene3D" id="3.30.160.60">
    <property type="entry name" value="Classic Zinc Finger"/>
    <property type="match status" value="4"/>
</dbReference>
<evidence type="ECO:0000259" key="12">
    <source>
        <dbReference type="PROSITE" id="PS50157"/>
    </source>
</evidence>
<dbReference type="FunFam" id="3.30.160.60:FF:002157">
    <property type="entry name" value="Transcription factor"/>
    <property type="match status" value="1"/>
</dbReference>
<dbReference type="EMBL" id="ML994053">
    <property type="protein sequence ID" value="KAF2199839.1"/>
    <property type="molecule type" value="Genomic_DNA"/>
</dbReference>
<feature type="domain" description="C2H2-type" evidence="12">
    <location>
        <begin position="62"/>
        <end position="91"/>
    </location>
</feature>
<evidence type="ECO:0000313" key="13">
    <source>
        <dbReference type="EMBL" id="KAF2199839.1"/>
    </source>
</evidence>
<keyword evidence="3" id="KW-0677">Repeat</keyword>
<dbReference type="PANTHER" id="PTHR23235:SF142">
    <property type="entry name" value="ZINC FINGER PROTEIN 384"/>
    <property type="match status" value="1"/>
</dbReference>
<keyword evidence="2" id="KW-0479">Metal-binding</keyword>
<evidence type="ECO:0000256" key="10">
    <source>
        <dbReference type="PROSITE-ProRule" id="PRU00042"/>
    </source>
</evidence>
<dbReference type="AlphaFoldDB" id="A0A9P4MNS7"/>
<dbReference type="GO" id="GO:0008270">
    <property type="term" value="F:zinc ion binding"/>
    <property type="evidence" value="ECO:0007669"/>
    <property type="project" value="UniProtKB-KW"/>
</dbReference>
<evidence type="ECO:0000256" key="8">
    <source>
        <dbReference type="ARBA" id="ARBA00023163"/>
    </source>
</evidence>
<dbReference type="PANTHER" id="PTHR23235">
    <property type="entry name" value="KRUEPPEL-LIKE TRANSCRIPTION FACTOR"/>
    <property type="match status" value="1"/>
</dbReference>
<keyword evidence="4 10" id="KW-0863">Zinc-finger</keyword>
<evidence type="ECO:0000313" key="14">
    <source>
        <dbReference type="Proteomes" id="UP000799536"/>
    </source>
</evidence>